<evidence type="ECO:0000256" key="1">
    <source>
        <dbReference type="ARBA" id="ARBA00022737"/>
    </source>
</evidence>
<dbReference type="InterPro" id="IPR003409">
    <property type="entry name" value="MORN"/>
</dbReference>
<name>A0A813K2Q0_POLGL</name>
<dbReference type="PANTHER" id="PTHR23084:SF263">
    <property type="entry name" value="MORN REPEAT-CONTAINING PROTEIN 1"/>
    <property type="match status" value="1"/>
</dbReference>
<dbReference type="Proteomes" id="UP000626109">
    <property type="component" value="Unassembled WGS sequence"/>
</dbReference>
<sequence>GTFENGMYKVGTYTSSGGAVFAGNFRNNKFHGVGEYRWPDGRVYRGTWHDGDMHGRGQYLNFSVGADKAFTGFSLNGKFASAPRDQEEAKKAFLAEYGGQCVKSATAALRELAEKTSAEGVPATFLVPQDQSPESVAEKAHDEEIVDGPFPEASGASQASLQAFVARLAEGAEKPLEVTTYSGLGAQTRLDSHRLKRPQLQMVGQAVEFFAPDAEAGAVSWLLLVNVRREFDLEHAKWKLIQCEAVQPPA</sequence>
<dbReference type="SMART" id="SM00698">
    <property type="entry name" value="MORN"/>
    <property type="match status" value="2"/>
</dbReference>
<dbReference type="Pfam" id="PF02493">
    <property type="entry name" value="MORN"/>
    <property type="match status" value="2"/>
</dbReference>
<dbReference type="EMBL" id="CAJNNW010027615">
    <property type="protein sequence ID" value="CAE8692309.1"/>
    <property type="molecule type" value="Genomic_DNA"/>
</dbReference>
<dbReference type="Gene3D" id="2.20.110.10">
    <property type="entry name" value="Histone H3 K4-specific methyltransferase SET7/9 N-terminal domain"/>
    <property type="match status" value="1"/>
</dbReference>
<dbReference type="PANTHER" id="PTHR23084">
    <property type="entry name" value="PHOSPHATIDYLINOSITOL-4-PHOSPHATE 5-KINASE RELATED"/>
    <property type="match status" value="1"/>
</dbReference>
<gene>
    <name evidence="2" type="ORF">PGLA2088_LOCUS27817</name>
</gene>
<dbReference type="AlphaFoldDB" id="A0A813K2Q0"/>
<feature type="non-terminal residue" evidence="2">
    <location>
        <position position="250"/>
    </location>
</feature>
<evidence type="ECO:0000313" key="3">
    <source>
        <dbReference type="Proteomes" id="UP000626109"/>
    </source>
</evidence>
<keyword evidence="1" id="KW-0677">Repeat</keyword>
<proteinExistence type="predicted"/>
<evidence type="ECO:0000313" key="2">
    <source>
        <dbReference type="EMBL" id="CAE8692309.1"/>
    </source>
</evidence>
<dbReference type="SUPFAM" id="SSF82185">
    <property type="entry name" value="Histone H3 K4-specific methyltransferase SET7/9 N-terminal domain"/>
    <property type="match status" value="1"/>
</dbReference>
<reference evidence="2" key="1">
    <citation type="submission" date="2021-02" db="EMBL/GenBank/DDBJ databases">
        <authorList>
            <person name="Dougan E. K."/>
            <person name="Rhodes N."/>
            <person name="Thang M."/>
            <person name="Chan C."/>
        </authorList>
    </citation>
    <scope>NUCLEOTIDE SEQUENCE</scope>
</reference>
<accession>A0A813K2Q0</accession>
<comment type="caution">
    <text evidence="2">The sequence shown here is derived from an EMBL/GenBank/DDBJ whole genome shotgun (WGS) entry which is preliminary data.</text>
</comment>
<evidence type="ECO:0008006" key="4">
    <source>
        <dbReference type="Google" id="ProtNLM"/>
    </source>
</evidence>
<protein>
    <recommendedName>
        <fullName evidence="4">MORN repeat-containing protein 5</fullName>
    </recommendedName>
</protein>
<organism evidence="2 3">
    <name type="scientific">Polarella glacialis</name>
    <name type="common">Dinoflagellate</name>
    <dbReference type="NCBI Taxonomy" id="89957"/>
    <lineage>
        <taxon>Eukaryota</taxon>
        <taxon>Sar</taxon>
        <taxon>Alveolata</taxon>
        <taxon>Dinophyceae</taxon>
        <taxon>Suessiales</taxon>
        <taxon>Suessiaceae</taxon>
        <taxon>Polarella</taxon>
    </lineage>
</organism>